<dbReference type="InterPro" id="IPR018520">
    <property type="entry name" value="UPP_synth-like_CS"/>
</dbReference>
<name>A0A1H3QUI0_9ACTN</name>
<dbReference type="STRING" id="137265.SAMN05421684_3202"/>
<comment type="similarity">
    <text evidence="4">Belongs to the UPP synthase family. Z-FPP synthase subfamily.</text>
</comment>
<comment type="caution">
    <text evidence="5">Lacks conserved residue(s) required for the propagation of feature annotation.</text>
</comment>
<evidence type="ECO:0000313" key="6">
    <source>
        <dbReference type="EMBL" id="SDZ17087.1"/>
    </source>
</evidence>
<dbReference type="NCBIfam" id="TIGR00055">
    <property type="entry name" value="uppS"/>
    <property type="match status" value="1"/>
</dbReference>
<feature type="binding site" evidence="5">
    <location>
        <position position="47"/>
    </location>
    <ligand>
        <name>substrate</name>
    </ligand>
</feature>
<dbReference type="HAMAP" id="MF_01139">
    <property type="entry name" value="ISPT"/>
    <property type="match status" value="1"/>
</dbReference>
<dbReference type="GO" id="GO:0005886">
    <property type="term" value="C:plasma membrane"/>
    <property type="evidence" value="ECO:0007669"/>
    <property type="project" value="TreeGrafter"/>
</dbReference>
<organism evidence="6 7">
    <name type="scientific">Asanoa ishikariensis</name>
    <dbReference type="NCBI Taxonomy" id="137265"/>
    <lineage>
        <taxon>Bacteria</taxon>
        <taxon>Bacillati</taxon>
        <taxon>Actinomycetota</taxon>
        <taxon>Actinomycetes</taxon>
        <taxon>Micromonosporales</taxon>
        <taxon>Micromonosporaceae</taxon>
        <taxon>Asanoa</taxon>
    </lineage>
</organism>
<keyword evidence="2 5" id="KW-0479">Metal-binding</keyword>
<reference evidence="7" key="1">
    <citation type="submission" date="2016-10" db="EMBL/GenBank/DDBJ databases">
        <authorList>
            <person name="Varghese N."/>
            <person name="Submissions S."/>
        </authorList>
    </citation>
    <scope>NUCLEOTIDE SEQUENCE [LARGE SCALE GENOMIC DNA]</scope>
    <source>
        <strain evidence="7">DSM 44718</strain>
    </source>
</reference>
<feature type="binding site" evidence="5">
    <location>
        <begin position="220"/>
        <end position="222"/>
    </location>
    <ligand>
        <name>substrate</name>
    </ligand>
</feature>
<comment type="cofactor">
    <cofactor evidence="5">
        <name>Mg(2+)</name>
        <dbReference type="ChEBI" id="CHEBI:18420"/>
    </cofactor>
    <text evidence="5">Binds 2 magnesium ions per subunit.</text>
</comment>
<dbReference type="Pfam" id="PF01255">
    <property type="entry name" value="Prenyltransf"/>
    <property type="match status" value="1"/>
</dbReference>
<dbReference type="PANTHER" id="PTHR10291:SF43">
    <property type="entry name" value="DEHYDRODOLICHYL DIPHOSPHATE SYNTHASE COMPLEX SUBUNIT DHDDS"/>
    <property type="match status" value="1"/>
</dbReference>
<dbReference type="NCBIfam" id="NF011403">
    <property type="entry name" value="PRK14828.1"/>
    <property type="match status" value="1"/>
</dbReference>
<dbReference type="GO" id="GO:0045547">
    <property type="term" value="F:ditrans,polycis-polyprenyl diphosphate synthase [(2E,6E)-farnesyl diphosphate specific] activity"/>
    <property type="evidence" value="ECO:0007669"/>
    <property type="project" value="TreeGrafter"/>
</dbReference>
<dbReference type="Proteomes" id="UP000199632">
    <property type="component" value="Unassembled WGS sequence"/>
</dbReference>
<dbReference type="FunFam" id="3.40.1180.10:FF:000003">
    <property type="entry name" value="Isoprenyl transferase 2"/>
    <property type="match status" value="1"/>
</dbReference>
<feature type="active site" evidence="5">
    <location>
        <position position="42"/>
    </location>
</feature>
<sequence length="265" mass="29691">MAGVASLQVMNLRDLVYSIYERRLSARLTGKPVPRHVGVMCDGNRRWAKEMGYVDPNDGHRVGAAKIKHLLGWCDEAGVEHVTLYLLATDNLRRPAAQLDPLLQIIEDLVVELAEDANPWRLRIVGALDLLPAQTAAALKAAQERTRDRVGGAEVNIAVGYGGRREIADAVRSLLQEHASRGGTLEELAEVLDVDHIAEHLYTRGQPDPDLVIRTSGEQRLSGFLLWQSAHSEFYFCDANWPDFRRVDFLRALRSYASRQRRYGA</sequence>
<feature type="binding site" evidence="5">
    <location>
        <position position="233"/>
    </location>
    <ligand>
        <name>Mg(2+)</name>
        <dbReference type="ChEBI" id="CHEBI:18420"/>
    </ligand>
</feature>
<dbReference type="CDD" id="cd00475">
    <property type="entry name" value="Cis_IPPS"/>
    <property type="match status" value="1"/>
</dbReference>
<dbReference type="SUPFAM" id="SSF64005">
    <property type="entry name" value="Undecaprenyl diphosphate synthase"/>
    <property type="match status" value="1"/>
</dbReference>
<evidence type="ECO:0000256" key="5">
    <source>
        <dbReference type="HAMAP-Rule" id="MF_01139"/>
    </source>
</evidence>
<evidence type="ECO:0000256" key="2">
    <source>
        <dbReference type="ARBA" id="ARBA00022723"/>
    </source>
</evidence>
<evidence type="ECO:0000313" key="7">
    <source>
        <dbReference type="Proteomes" id="UP000199632"/>
    </source>
</evidence>
<dbReference type="PROSITE" id="PS01066">
    <property type="entry name" value="UPP_SYNTHASE"/>
    <property type="match status" value="1"/>
</dbReference>
<dbReference type="InterPro" id="IPR001441">
    <property type="entry name" value="UPP_synth-like"/>
</dbReference>
<feature type="binding site" evidence="5">
    <location>
        <begin position="43"/>
        <end position="46"/>
    </location>
    <ligand>
        <name>substrate</name>
    </ligand>
</feature>
<dbReference type="EMBL" id="FNQB01000002">
    <property type="protein sequence ID" value="SDZ17087.1"/>
    <property type="molecule type" value="Genomic_DNA"/>
</dbReference>
<dbReference type="EC" id="2.5.1.-" evidence="5"/>
<feature type="binding site" evidence="5">
    <location>
        <position position="214"/>
    </location>
    <ligand>
        <name>substrate</name>
    </ligand>
</feature>
<dbReference type="AlphaFoldDB" id="A0A1H3QUI0"/>
<keyword evidence="1 5" id="KW-0808">Transferase</keyword>
<keyword evidence="7" id="KW-1185">Reference proteome</keyword>
<protein>
    <recommendedName>
        <fullName evidence="5">Isoprenyl transferase</fullName>
        <ecNumber evidence="5">2.5.1.-</ecNumber>
    </recommendedName>
</protein>
<dbReference type="Gene3D" id="3.40.1180.10">
    <property type="entry name" value="Decaprenyl diphosphate synthase-like"/>
    <property type="match status" value="1"/>
</dbReference>
<proteinExistence type="inferred from homology"/>
<feature type="binding site" evidence="5">
    <location>
        <position position="94"/>
    </location>
    <ligand>
        <name>substrate</name>
    </ligand>
</feature>
<evidence type="ECO:0000256" key="3">
    <source>
        <dbReference type="ARBA" id="ARBA00022842"/>
    </source>
</evidence>
<evidence type="ECO:0000256" key="4">
    <source>
        <dbReference type="ARBA" id="ARBA00038453"/>
    </source>
</evidence>
<dbReference type="GO" id="GO:0033850">
    <property type="term" value="F:Z-farnesyl diphosphate synthase activity"/>
    <property type="evidence" value="ECO:0007669"/>
    <property type="project" value="TreeGrafter"/>
</dbReference>
<feature type="binding site" evidence="5">
    <location>
        <position position="60"/>
    </location>
    <ligand>
        <name>substrate</name>
    </ligand>
</feature>
<dbReference type="InterPro" id="IPR036424">
    <property type="entry name" value="UPP_synth-like_sf"/>
</dbReference>
<accession>A0A1H3QUI0</accession>
<gene>
    <name evidence="6" type="ORF">SAMN05421684_3202</name>
</gene>
<feature type="binding site" evidence="5">
    <location>
        <position position="42"/>
    </location>
    <ligand>
        <name>Mg(2+)</name>
        <dbReference type="ChEBI" id="CHEBI:18420"/>
    </ligand>
</feature>
<feature type="active site" description="Proton acceptor" evidence="5">
    <location>
        <position position="91"/>
    </location>
</feature>
<dbReference type="GO" id="GO:0000287">
    <property type="term" value="F:magnesium ion binding"/>
    <property type="evidence" value="ECO:0007669"/>
    <property type="project" value="UniProtKB-UniRule"/>
</dbReference>
<keyword evidence="3 5" id="KW-0460">Magnesium</keyword>
<dbReference type="PANTHER" id="PTHR10291">
    <property type="entry name" value="DEHYDRODOLICHYL DIPHOSPHATE SYNTHASE FAMILY MEMBER"/>
    <property type="match status" value="1"/>
</dbReference>
<comment type="function">
    <text evidence="5">Catalyzes the condensation of isopentenyl diphosphate (IPP) with allylic pyrophosphates generating different type of terpenoids.</text>
</comment>
<evidence type="ECO:0000256" key="1">
    <source>
        <dbReference type="ARBA" id="ARBA00022679"/>
    </source>
</evidence>
<dbReference type="GO" id="GO:0016094">
    <property type="term" value="P:polyprenol biosynthetic process"/>
    <property type="evidence" value="ECO:0007669"/>
    <property type="project" value="TreeGrafter"/>
</dbReference>
<comment type="subunit">
    <text evidence="5">Homodimer.</text>
</comment>